<evidence type="ECO:0000313" key="4">
    <source>
        <dbReference type="EMBL" id="GMN43824.1"/>
    </source>
</evidence>
<organism evidence="4 5">
    <name type="scientific">Ficus carica</name>
    <name type="common">Common fig</name>
    <dbReference type="NCBI Taxonomy" id="3494"/>
    <lineage>
        <taxon>Eukaryota</taxon>
        <taxon>Viridiplantae</taxon>
        <taxon>Streptophyta</taxon>
        <taxon>Embryophyta</taxon>
        <taxon>Tracheophyta</taxon>
        <taxon>Spermatophyta</taxon>
        <taxon>Magnoliopsida</taxon>
        <taxon>eudicotyledons</taxon>
        <taxon>Gunneridae</taxon>
        <taxon>Pentapetalae</taxon>
        <taxon>rosids</taxon>
        <taxon>fabids</taxon>
        <taxon>Rosales</taxon>
        <taxon>Moraceae</taxon>
        <taxon>Ficeae</taxon>
        <taxon>Ficus</taxon>
    </lineage>
</organism>
<dbReference type="InterPro" id="IPR059083">
    <property type="entry name" value="At5g19230_dom"/>
</dbReference>
<keyword evidence="1" id="KW-0472">Membrane</keyword>
<sequence>MEFFKFSFSFFVFFALVHPLLLVPNTVLCDDDEDNLLQGFNSNRQSQGVAPLVKNGKADCLANEIADAMEDQTCTTFATGAKVVPASQSQIPDYPKFLKKCNIDPNTTSDGVILPVCVPDLVPTLLLTNYTHTSYSKYLNNSKFTGAGLGSEDDWMVVVLTTGTPTGSFSAAAATLFANVACLFSLVLGLSVFFLID</sequence>
<feature type="signal peptide" evidence="2">
    <location>
        <begin position="1"/>
        <end position="29"/>
    </location>
</feature>
<protein>
    <recommendedName>
        <fullName evidence="3">Uncharacterized GPI-anchored protein At5g19230-like domain-containing protein</fullName>
    </recommendedName>
</protein>
<evidence type="ECO:0000256" key="2">
    <source>
        <dbReference type="SAM" id="SignalP"/>
    </source>
</evidence>
<dbReference type="AlphaFoldDB" id="A0AA88DI67"/>
<keyword evidence="1" id="KW-1133">Transmembrane helix</keyword>
<gene>
    <name evidence="4" type="ORF">TIFTF001_013011</name>
</gene>
<dbReference type="PANTHER" id="PTHR33976">
    <property type="entry name" value="OS07G0645000 PROTEIN"/>
    <property type="match status" value="1"/>
</dbReference>
<dbReference type="Proteomes" id="UP001187192">
    <property type="component" value="Unassembled WGS sequence"/>
</dbReference>
<keyword evidence="2" id="KW-0732">Signal</keyword>
<keyword evidence="1" id="KW-0812">Transmembrane</keyword>
<name>A0AA88DI67_FICCA</name>
<keyword evidence="5" id="KW-1185">Reference proteome</keyword>
<feature type="transmembrane region" description="Helical" evidence="1">
    <location>
        <begin position="176"/>
        <end position="196"/>
    </location>
</feature>
<reference evidence="4" key="1">
    <citation type="submission" date="2023-07" db="EMBL/GenBank/DDBJ databases">
        <title>draft genome sequence of fig (Ficus carica).</title>
        <authorList>
            <person name="Takahashi T."/>
            <person name="Nishimura K."/>
        </authorList>
    </citation>
    <scope>NUCLEOTIDE SEQUENCE</scope>
</reference>
<dbReference type="EMBL" id="BTGU01000017">
    <property type="protein sequence ID" value="GMN43824.1"/>
    <property type="molecule type" value="Genomic_DNA"/>
</dbReference>
<dbReference type="Pfam" id="PF25884">
    <property type="entry name" value="At5g19230"/>
    <property type="match status" value="1"/>
</dbReference>
<dbReference type="InterPro" id="IPR045285">
    <property type="entry name" value="At5g19230-like"/>
</dbReference>
<evidence type="ECO:0000313" key="5">
    <source>
        <dbReference type="Proteomes" id="UP001187192"/>
    </source>
</evidence>
<proteinExistence type="predicted"/>
<dbReference type="PANTHER" id="PTHR33976:SF11">
    <property type="entry name" value="GPI-ANCHORED PROTEIN"/>
    <property type="match status" value="1"/>
</dbReference>
<comment type="caution">
    <text evidence="4">The sequence shown here is derived from an EMBL/GenBank/DDBJ whole genome shotgun (WGS) entry which is preliminary data.</text>
</comment>
<feature type="domain" description="Uncharacterized GPI-anchored protein At5g19230-like" evidence="3">
    <location>
        <begin position="33"/>
        <end position="160"/>
    </location>
</feature>
<feature type="chain" id="PRO_5041678825" description="Uncharacterized GPI-anchored protein At5g19230-like domain-containing protein" evidence="2">
    <location>
        <begin position="30"/>
        <end position="197"/>
    </location>
</feature>
<evidence type="ECO:0000259" key="3">
    <source>
        <dbReference type="Pfam" id="PF25884"/>
    </source>
</evidence>
<accession>A0AA88DI67</accession>
<evidence type="ECO:0000256" key="1">
    <source>
        <dbReference type="SAM" id="Phobius"/>
    </source>
</evidence>